<dbReference type="AlphaFoldDB" id="A0A1C5IB61"/>
<accession>A0A1C5IB61</accession>
<dbReference type="RefSeq" id="WP_088971201.1">
    <property type="nucleotide sequence ID" value="NZ_JBHLYF010000028.1"/>
</dbReference>
<reference evidence="1 2" key="1">
    <citation type="submission" date="2016-06" db="EMBL/GenBank/DDBJ databases">
        <authorList>
            <person name="Kjaerup R.B."/>
            <person name="Dalgaard T.S."/>
            <person name="Juul-Madsen H.R."/>
        </authorList>
    </citation>
    <scope>NUCLEOTIDE SEQUENCE [LARGE SCALE GENOMIC DNA]</scope>
    <source>
        <strain evidence="1 2">DSM 45097</strain>
    </source>
</reference>
<proteinExistence type="predicted"/>
<organism evidence="1 2">
    <name type="scientific">Micromonospora siamensis</name>
    <dbReference type="NCBI Taxonomy" id="299152"/>
    <lineage>
        <taxon>Bacteria</taxon>
        <taxon>Bacillati</taxon>
        <taxon>Actinomycetota</taxon>
        <taxon>Actinomycetes</taxon>
        <taxon>Micromonosporales</taxon>
        <taxon>Micromonosporaceae</taxon>
        <taxon>Micromonospora</taxon>
    </lineage>
</organism>
<dbReference type="EMBL" id="LT607751">
    <property type="protein sequence ID" value="SCG55339.1"/>
    <property type="molecule type" value="Genomic_DNA"/>
</dbReference>
<gene>
    <name evidence="1" type="ORF">GA0074704_3145</name>
</gene>
<name>A0A1C5IB61_9ACTN</name>
<protein>
    <submittedName>
        <fullName evidence="1">Uncharacterized protein</fullName>
    </submittedName>
</protein>
<sequence>MEHPTGYTLAIDAVTRHVNSARPDAPVLPHREPRPRLAPSRLLAATALRRLADLMEPAPAPAKPCAG</sequence>
<evidence type="ECO:0000313" key="1">
    <source>
        <dbReference type="EMBL" id="SCG55339.1"/>
    </source>
</evidence>
<keyword evidence="2" id="KW-1185">Reference proteome</keyword>
<dbReference type="Proteomes" id="UP000198210">
    <property type="component" value="Chromosome I"/>
</dbReference>
<evidence type="ECO:0000313" key="2">
    <source>
        <dbReference type="Proteomes" id="UP000198210"/>
    </source>
</evidence>